<proteinExistence type="predicted"/>
<feature type="region of interest" description="Disordered" evidence="1">
    <location>
        <begin position="1"/>
        <end position="44"/>
    </location>
</feature>
<evidence type="ECO:0000313" key="2">
    <source>
        <dbReference type="EMBL" id="OMO55221.1"/>
    </source>
</evidence>
<keyword evidence="3" id="KW-1185">Reference proteome</keyword>
<protein>
    <submittedName>
        <fullName evidence="2">Uncharacterized protein</fullName>
    </submittedName>
</protein>
<feature type="compositionally biased region" description="Polar residues" evidence="1">
    <location>
        <begin position="27"/>
        <end position="44"/>
    </location>
</feature>
<feature type="compositionally biased region" description="Basic and acidic residues" evidence="1">
    <location>
        <begin position="1"/>
        <end position="20"/>
    </location>
</feature>
<reference evidence="2 3" key="1">
    <citation type="submission" date="2013-09" db="EMBL/GenBank/DDBJ databases">
        <title>Corchorus capsularis genome sequencing.</title>
        <authorList>
            <person name="Alam M."/>
            <person name="Haque M.S."/>
            <person name="Islam M.S."/>
            <person name="Emdad E.M."/>
            <person name="Islam M.M."/>
            <person name="Ahmed B."/>
            <person name="Halim A."/>
            <person name="Hossen Q.M.M."/>
            <person name="Hossain M.Z."/>
            <person name="Ahmed R."/>
            <person name="Khan M.M."/>
            <person name="Islam R."/>
            <person name="Rashid M.M."/>
            <person name="Khan S.A."/>
            <person name="Rahman M.S."/>
            <person name="Alam M."/>
        </authorList>
    </citation>
    <scope>NUCLEOTIDE SEQUENCE [LARGE SCALE GENOMIC DNA]</scope>
    <source>
        <strain evidence="3">cv. CVL-1</strain>
        <tissue evidence="2">Whole seedling</tissue>
    </source>
</reference>
<dbReference type="EMBL" id="AWWV01014744">
    <property type="protein sequence ID" value="OMO55221.1"/>
    <property type="molecule type" value="Genomic_DNA"/>
</dbReference>
<dbReference type="Gramene" id="OMO55221">
    <property type="protein sequence ID" value="OMO55221"/>
    <property type="gene ID" value="CCACVL1_27349"/>
</dbReference>
<gene>
    <name evidence="2" type="ORF">CCACVL1_27349</name>
</gene>
<evidence type="ECO:0000313" key="3">
    <source>
        <dbReference type="Proteomes" id="UP000188268"/>
    </source>
</evidence>
<evidence type="ECO:0000256" key="1">
    <source>
        <dbReference type="SAM" id="MobiDB-lite"/>
    </source>
</evidence>
<dbReference type="Proteomes" id="UP000188268">
    <property type="component" value="Unassembled WGS sequence"/>
</dbReference>
<organism evidence="2 3">
    <name type="scientific">Corchorus capsularis</name>
    <name type="common">Jute</name>
    <dbReference type="NCBI Taxonomy" id="210143"/>
    <lineage>
        <taxon>Eukaryota</taxon>
        <taxon>Viridiplantae</taxon>
        <taxon>Streptophyta</taxon>
        <taxon>Embryophyta</taxon>
        <taxon>Tracheophyta</taxon>
        <taxon>Spermatophyta</taxon>
        <taxon>Magnoliopsida</taxon>
        <taxon>eudicotyledons</taxon>
        <taxon>Gunneridae</taxon>
        <taxon>Pentapetalae</taxon>
        <taxon>rosids</taxon>
        <taxon>malvids</taxon>
        <taxon>Malvales</taxon>
        <taxon>Malvaceae</taxon>
        <taxon>Grewioideae</taxon>
        <taxon>Apeibeae</taxon>
        <taxon>Corchorus</taxon>
    </lineage>
</organism>
<sequence length="44" mass="4822">MNRCGEDDRNDKGKEKEAARSKRNPRTEGNSSVDNTGIGLVSTQ</sequence>
<dbReference type="AlphaFoldDB" id="A0A1R3GAY3"/>
<comment type="caution">
    <text evidence="2">The sequence shown here is derived from an EMBL/GenBank/DDBJ whole genome shotgun (WGS) entry which is preliminary data.</text>
</comment>
<name>A0A1R3GAY3_COCAP</name>
<accession>A0A1R3GAY3</accession>